<feature type="domain" description="Cyclic nucleotide-binding" evidence="4">
    <location>
        <begin position="5"/>
        <end position="127"/>
    </location>
</feature>
<dbReference type="PROSITE" id="PS51063">
    <property type="entry name" value="HTH_CRP_2"/>
    <property type="match status" value="1"/>
</dbReference>
<accession>A0A0B2BLJ6</accession>
<dbReference type="PRINTS" id="PR00103">
    <property type="entry name" value="CAMPKINASE"/>
</dbReference>
<dbReference type="SMART" id="SM00419">
    <property type="entry name" value="HTH_CRP"/>
    <property type="match status" value="1"/>
</dbReference>
<feature type="domain" description="HTH crp-type" evidence="5">
    <location>
        <begin position="141"/>
        <end position="211"/>
    </location>
</feature>
<proteinExistence type="predicted"/>
<dbReference type="InterPro" id="IPR018490">
    <property type="entry name" value="cNMP-bd_dom_sf"/>
</dbReference>
<protein>
    <submittedName>
        <fullName evidence="6">CRP-like cAMP-binding protein</fullName>
    </submittedName>
</protein>
<comment type="caution">
    <text evidence="6">The sequence shown here is derived from an EMBL/GenBank/DDBJ whole genome shotgun (WGS) entry which is preliminary data.</text>
</comment>
<dbReference type="SUPFAM" id="SSF51206">
    <property type="entry name" value="cAMP-binding domain-like"/>
    <property type="match status" value="1"/>
</dbReference>
<dbReference type="PROSITE" id="PS00889">
    <property type="entry name" value="CNMP_BINDING_2"/>
    <property type="match status" value="1"/>
</dbReference>
<dbReference type="Pfam" id="PF13545">
    <property type="entry name" value="HTH_Crp_2"/>
    <property type="match status" value="1"/>
</dbReference>
<dbReference type="Proteomes" id="UP000230842">
    <property type="component" value="Unassembled WGS sequence"/>
</dbReference>
<dbReference type="GO" id="GO:0003700">
    <property type="term" value="F:DNA-binding transcription factor activity"/>
    <property type="evidence" value="ECO:0007669"/>
    <property type="project" value="TreeGrafter"/>
</dbReference>
<evidence type="ECO:0000313" key="7">
    <source>
        <dbReference type="Proteomes" id="UP000230842"/>
    </source>
</evidence>
<dbReference type="InterPro" id="IPR050397">
    <property type="entry name" value="Env_Response_Regulators"/>
</dbReference>
<sequence>MDWAVLASLADDERQRVLASARHRRYARGEAVVREGDRADSLHLVARGRFAVRASNSEGDSAILNVLGPGSYFGELALMPGAAQERTATVLALEPAETLALSASTFGGLRQRHPGIERLLTVLLARRVEELSVRLVEAMYEGLDRRVHRRLDELCRLYAAGPGPVTVPLTQSDLAQLVGGARPSVNQVLRRLEERGVVALRRGAIDVTDPAALRRLAHR</sequence>
<evidence type="ECO:0000256" key="3">
    <source>
        <dbReference type="ARBA" id="ARBA00023163"/>
    </source>
</evidence>
<keyword evidence="2" id="KW-0238">DNA-binding</keyword>
<keyword evidence="7" id="KW-1185">Reference proteome</keyword>
<evidence type="ECO:0000313" key="6">
    <source>
        <dbReference type="EMBL" id="PJJ57600.1"/>
    </source>
</evidence>
<gene>
    <name evidence="6" type="ORF">CLV56_1835</name>
</gene>
<evidence type="ECO:0000259" key="5">
    <source>
        <dbReference type="PROSITE" id="PS51063"/>
    </source>
</evidence>
<dbReference type="SUPFAM" id="SSF46785">
    <property type="entry name" value="Winged helix' DNA-binding domain"/>
    <property type="match status" value="1"/>
</dbReference>
<dbReference type="InterPro" id="IPR014710">
    <property type="entry name" value="RmlC-like_jellyroll"/>
</dbReference>
<dbReference type="InterPro" id="IPR000595">
    <property type="entry name" value="cNMP-bd_dom"/>
</dbReference>
<dbReference type="PANTHER" id="PTHR24567">
    <property type="entry name" value="CRP FAMILY TRANSCRIPTIONAL REGULATORY PROTEIN"/>
    <property type="match status" value="1"/>
</dbReference>
<dbReference type="EMBL" id="PGEZ01000001">
    <property type="protein sequence ID" value="PJJ57600.1"/>
    <property type="molecule type" value="Genomic_DNA"/>
</dbReference>
<evidence type="ECO:0000259" key="4">
    <source>
        <dbReference type="PROSITE" id="PS50042"/>
    </source>
</evidence>
<dbReference type="InterPro" id="IPR036388">
    <property type="entry name" value="WH-like_DNA-bd_sf"/>
</dbReference>
<dbReference type="Gene3D" id="1.10.10.10">
    <property type="entry name" value="Winged helix-like DNA-binding domain superfamily/Winged helix DNA-binding domain"/>
    <property type="match status" value="1"/>
</dbReference>
<dbReference type="InterPro" id="IPR012318">
    <property type="entry name" value="HTH_CRP"/>
</dbReference>
<dbReference type="CDD" id="cd00038">
    <property type="entry name" value="CAP_ED"/>
    <property type="match status" value="1"/>
</dbReference>
<keyword evidence="1" id="KW-0805">Transcription regulation</keyword>
<dbReference type="PANTHER" id="PTHR24567:SF68">
    <property type="entry name" value="DNA-BINDING TRANSCRIPTIONAL DUAL REGULATOR CRP"/>
    <property type="match status" value="1"/>
</dbReference>
<dbReference type="AlphaFoldDB" id="A0A0B2BLJ6"/>
<keyword evidence="3" id="KW-0804">Transcription</keyword>
<dbReference type="InterPro" id="IPR018488">
    <property type="entry name" value="cNMP-bd_CS"/>
</dbReference>
<dbReference type="GO" id="GO:0005829">
    <property type="term" value="C:cytosol"/>
    <property type="evidence" value="ECO:0007669"/>
    <property type="project" value="TreeGrafter"/>
</dbReference>
<evidence type="ECO:0000256" key="1">
    <source>
        <dbReference type="ARBA" id="ARBA00023015"/>
    </source>
</evidence>
<dbReference type="GO" id="GO:0003677">
    <property type="term" value="F:DNA binding"/>
    <property type="evidence" value="ECO:0007669"/>
    <property type="project" value="UniProtKB-KW"/>
</dbReference>
<dbReference type="Pfam" id="PF00027">
    <property type="entry name" value="cNMP_binding"/>
    <property type="match status" value="1"/>
</dbReference>
<reference evidence="6 7" key="1">
    <citation type="submission" date="2017-11" db="EMBL/GenBank/DDBJ databases">
        <title>Genomic Encyclopedia of Archaeal and Bacterial Type Strains, Phase II (KMG-II): From Individual Species to Whole Genera.</title>
        <authorList>
            <person name="Goeker M."/>
        </authorList>
    </citation>
    <scope>NUCLEOTIDE SEQUENCE [LARGE SCALE GENOMIC DNA]</scope>
    <source>
        <strain evidence="6 7">DSM 27763</strain>
    </source>
</reference>
<evidence type="ECO:0000256" key="2">
    <source>
        <dbReference type="ARBA" id="ARBA00023125"/>
    </source>
</evidence>
<name>A0A0B2BLJ6_9ACTN</name>
<organism evidence="6 7">
    <name type="scientific">Mumia flava</name>
    <dbReference type="NCBI Taxonomy" id="1348852"/>
    <lineage>
        <taxon>Bacteria</taxon>
        <taxon>Bacillati</taxon>
        <taxon>Actinomycetota</taxon>
        <taxon>Actinomycetes</taxon>
        <taxon>Propionibacteriales</taxon>
        <taxon>Nocardioidaceae</taxon>
        <taxon>Mumia</taxon>
    </lineage>
</organism>
<dbReference type="SMART" id="SM00100">
    <property type="entry name" value="cNMP"/>
    <property type="match status" value="1"/>
</dbReference>
<dbReference type="Gene3D" id="2.60.120.10">
    <property type="entry name" value="Jelly Rolls"/>
    <property type="match status" value="1"/>
</dbReference>
<dbReference type="PROSITE" id="PS50042">
    <property type="entry name" value="CNMP_BINDING_3"/>
    <property type="match status" value="1"/>
</dbReference>
<dbReference type="InterPro" id="IPR036390">
    <property type="entry name" value="WH_DNA-bd_sf"/>
</dbReference>